<evidence type="ECO:0000256" key="2">
    <source>
        <dbReference type="ARBA" id="ARBA00008661"/>
    </source>
</evidence>
<keyword evidence="6" id="KW-0735">Signal-anchor</keyword>
<evidence type="ECO:0000256" key="9">
    <source>
        <dbReference type="ARBA" id="ARBA00023136"/>
    </source>
</evidence>
<evidence type="ECO:0000256" key="3">
    <source>
        <dbReference type="ARBA" id="ARBA00022676"/>
    </source>
</evidence>
<dbReference type="GO" id="GO:0000139">
    <property type="term" value="C:Golgi membrane"/>
    <property type="evidence" value="ECO:0007669"/>
    <property type="project" value="UniProtKB-SubCell"/>
</dbReference>
<keyword evidence="8 10" id="KW-0333">Golgi apparatus</keyword>
<reference evidence="11 12" key="1">
    <citation type="submission" date="2024-04" db="EMBL/GenBank/DDBJ databases">
        <authorList>
            <consortium name="Genoscope - CEA"/>
            <person name="William W."/>
        </authorList>
    </citation>
    <scope>NUCLEOTIDE SEQUENCE [LARGE SCALE GENOMIC DNA]</scope>
</reference>
<evidence type="ECO:0000256" key="8">
    <source>
        <dbReference type="ARBA" id="ARBA00023034"/>
    </source>
</evidence>
<evidence type="ECO:0000256" key="10">
    <source>
        <dbReference type="RuleBase" id="RU363063"/>
    </source>
</evidence>
<keyword evidence="9" id="KW-0472">Membrane</keyword>
<dbReference type="PANTHER" id="PTHR11214">
    <property type="entry name" value="BETA-1,3-N-ACETYLGLUCOSAMINYLTRANSFERASE"/>
    <property type="match status" value="1"/>
</dbReference>
<dbReference type="Gene3D" id="3.90.550.50">
    <property type="match status" value="1"/>
</dbReference>
<gene>
    <name evidence="11" type="ORF">GSLYS_00012503001</name>
</gene>
<dbReference type="GO" id="GO:0006493">
    <property type="term" value="P:protein O-linked glycosylation"/>
    <property type="evidence" value="ECO:0007669"/>
    <property type="project" value="TreeGrafter"/>
</dbReference>
<name>A0AAV2HYD9_LYMST</name>
<dbReference type="Proteomes" id="UP001497497">
    <property type="component" value="Unassembled WGS sequence"/>
</dbReference>
<proteinExistence type="inferred from homology"/>
<dbReference type="PANTHER" id="PTHR11214:SF3">
    <property type="entry name" value="BETA-1,3-GALACTOSYLTRANSFERASE 6"/>
    <property type="match status" value="1"/>
</dbReference>
<evidence type="ECO:0000256" key="5">
    <source>
        <dbReference type="ARBA" id="ARBA00022692"/>
    </source>
</evidence>
<keyword evidence="4" id="KW-0808">Transferase</keyword>
<dbReference type="EMBL" id="CAXITT010000309">
    <property type="protein sequence ID" value="CAL1538682.1"/>
    <property type="molecule type" value="Genomic_DNA"/>
</dbReference>
<evidence type="ECO:0000256" key="6">
    <source>
        <dbReference type="ARBA" id="ARBA00022968"/>
    </source>
</evidence>
<comment type="subcellular location">
    <subcellularLocation>
        <location evidence="1 10">Golgi apparatus membrane</location>
        <topology evidence="1 10">Single-pass type II membrane protein</topology>
    </subcellularLocation>
</comment>
<sequence>MGGPHLRYMIASVLVISLAANFCMLIRTQNFYDVAVFQNDQERIRWEARQMVSKIIEGFDILSLESAKALIFDSLLTCMFDHLKSSEQGAAYRGIFQANNFSLLSNIDSETLQTLNARLEKEVHVKGSVIAFLSQPILDTYVASYTHNPRNACAAGATEVLVVVPSAPGNFENRVKVRKGGRGEYVGNPENKARLLFFVGNPANNQSVQAKLDEESKQYGDIVQENFDDVYKNIRLKAMSMLRWAITFCARAKYVIRTDDDVRVDMTTLVSVLRRKRELYENFIVGDRKDNWEAVRNNNSKYYLSPEDYPSPTLPPFALGGLLGYPMSSVSLLYQAALRTRPIWLDDVFITGICAPKVNVPLLRDKDFVFKHRAW</sequence>
<dbReference type="InterPro" id="IPR002659">
    <property type="entry name" value="Glyco_trans_31"/>
</dbReference>
<evidence type="ECO:0000256" key="7">
    <source>
        <dbReference type="ARBA" id="ARBA00022989"/>
    </source>
</evidence>
<dbReference type="AlphaFoldDB" id="A0AAV2HYD9"/>
<comment type="caution">
    <text evidence="11">The sequence shown here is derived from an EMBL/GenBank/DDBJ whole genome shotgun (WGS) entry which is preliminary data.</text>
</comment>
<keyword evidence="3 10" id="KW-0328">Glycosyltransferase</keyword>
<dbReference type="EC" id="2.4.1.-" evidence="10"/>
<protein>
    <recommendedName>
        <fullName evidence="10">Hexosyltransferase</fullName>
        <ecNumber evidence="10">2.4.1.-</ecNumber>
    </recommendedName>
</protein>
<evidence type="ECO:0000256" key="1">
    <source>
        <dbReference type="ARBA" id="ARBA00004323"/>
    </source>
</evidence>
<evidence type="ECO:0000256" key="4">
    <source>
        <dbReference type="ARBA" id="ARBA00022679"/>
    </source>
</evidence>
<dbReference type="Pfam" id="PF01762">
    <property type="entry name" value="Galactosyl_T"/>
    <property type="match status" value="1"/>
</dbReference>
<accession>A0AAV2HYD9</accession>
<dbReference type="GO" id="GO:0016758">
    <property type="term" value="F:hexosyltransferase activity"/>
    <property type="evidence" value="ECO:0007669"/>
    <property type="project" value="InterPro"/>
</dbReference>
<evidence type="ECO:0000313" key="12">
    <source>
        <dbReference type="Proteomes" id="UP001497497"/>
    </source>
</evidence>
<keyword evidence="5" id="KW-0812">Transmembrane</keyword>
<evidence type="ECO:0000313" key="11">
    <source>
        <dbReference type="EMBL" id="CAL1538682.1"/>
    </source>
</evidence>
<comment type="similarity">
    <text evidence="2 10">Belongs to the glycosyltransferase 31 family.</text>
</comment>
<keyword evidence="12" id="KW-1185">Reference proteome</keyword>
<organism evidence="11 12">
    <name type="scientific">Lymnaea stagnalis</name>
    <name type="common">Great pond snail</name>
    <name type="synonym">Helix stagnalis</name>
    <dbReference type="NCBI Taxonomy" id="6523"/>
    <lineage>
        <taxon>Eukaryota</taxon>
        <taxon>Metazoa</taxon>
        <taxon>Spiralia</taxon>
        <taxon>Lophotrochozoa</taxon>
        <taxon>Mollusca</taxon>
        <taxon>Gastropoda</taxon>
        <taxon>Heterobranchia</taxon>
        <taxon>Euthyneura</taxon>
        <taxon>Panpulmonata</taxon>
        <taxon>Hygrophila</taxon>
        <taxon>Lymnaeoidea</taxon>
        <taxon>Lymnaeidae</taxon>
        <taxon>Lymnaea</taxon>
    </lineage>
</organism>
<keyword evidence="7" id="KW-1133">Transmembrane helix</keyword>